<feature type="region of interest" description="Disordered" evidence="1">
    <location>
        <begin position="30"/>
        <end position="60"/>
    </location>
</feature>
<evidence type="ECO:0000313" key="3">
    <source>
        <dbReference type="Proteomes" id="UP000256805"/>
    </source>
</evidence>
<proteinExistence type="predicted"/>
<name>A0A375JD82_9BURK</name>
<dbReference type="EMBL" id="OVTA01000137">
    <property type="protein sequence ID" value="SPS03077.1"/>
    <property type="molecule type" value="Genomic_DNA"/>
</dbReference>
<dbReference type="Proteomes" id="UP000256805">
    <property type="component" value="Unassembled WGS sequence"/>
</dbReference>
<evidence type="ECO:0000256" key="1">
    <source>
        <dbReference type="SAM" id="MobiDB-lite"/>
    </source>
</evidence>
<accession>A0A375JD82</accession>
<dbReference type="AlphaFoldDB" id="A0A375JD82"/>
<evidence type="ECO:0000313" key="2">
    <source>
        <dbReference type="EMBL" id="SPS03077.1"/>
    </source>
</evidence>
<organism evidence="2 3">
    <name type="scientific">Cupriavidus taiwanensis</name>
    <dbReference type="NCBI Taxonomy" id="164546"/>
    <lineage>
        <taxon>Bacteria</taxon>
        <taxon>Pseudomonadati</taxon>
        <taxon>Pseudomonadota</taxon>
        <taxon>Betaproteobacteria</taxon>
        <taxon>Burkholderiales</taxon>
        <taxon>Burkholderiaceae</taxon>
        <taxon>Cupriavidus</taxon>
    </lineage>
</organism>
<gene>
    <name evidence="2" type="ORF">CBM2634_U80010</name>
</gene>
<sequence>MVGAEICAGYHRAKGADMRVPGIDRMAAWNDGKQASMPGGGSAAPVTTPRPRQKQNGPRKCVARFSTLVPAAGLEPAT</sequence>
<reference evidence="2 3" key="1">
    <citation type="submission" date="2018-01" db="EMBL/GenBank/DDBJ databases">
        <authorList>
            <person name="Gaut B.S."/>
            <person name="Morton B.R."/>
            <person name="Clegg M.T."/>
            <person name="Duvall M.R."/>
        </authorList>
    </citation>
    <scope>NUCLEOTIDE SEQUENCE [LARGE SCALE GENOMIC DNA]</scope>
    <source>
        <strain evidence="2">Cupriavidus taiwanensis cmp 52</strain>
    </source>
</reference>
<protein>
    <submittedName>
        <fullName evidence="2">Uncharacterized protein</fullName>
    </submittedName>
</protein>